<accession>A0ABN7W3A4</accession>
<organism evidence="1 2">
    <name type="scientific">Gigaspora margarita</name>
    <dbReference type="NCBI Taxonomy" id="4874"/>
    <lineage>
        <taxon>Eukaryota</taxon>
        <taxon>Fungi</taxon>
        <taxon>Fungi incertae sedis</taxon>
        <taxon>Mucoromycota</taxon>
        <taxon>Glomeromycotina</taxon>
        <taxon>Glomeromycetes</taxon>
        <taxon>Diversisporales</taxon>
        <taxon>Gigasporaceae</taxon>
        <taxon>Gigaspora</taxon>
    </lineage>
</organism>
<evidence type="ECO:0000313" key="2">
    <source>
        <dbReference type="Proteomes" id="UP000789901"/>
    </source>
</evidence>
<name>A0ABN7W3A4_GIGMA</name>
<dbReference type="EMBL" id="CAJVQB010029747">
    <property type="protein sequence ID" value="CAG8814545.1"/>
    <property type="molecule type" value="Genomic_DNA"/>
</dbReference>
<sequence length="405" mass="47512">MTTSFHIDNNGNIRLPFGWSVEHYLYSLTISQNIQYKVQSRKRVNDVVKQELITVECVEGSVDYLGWKTNKGHSKSTNQLDDILRLTENGRLRVQQIRARIKSDIHVWRWVWFCSGDGGYQRSCGGFGDCIKECNHYSDQHNFNNPFDMHKYSVQILTKVMLSEIDTEFPNELEYFYNSQNSICDDVKLRQLIERDSLHNIIEEISPQFVFEAGQVTYWNSRIIEHQSLPFKQLIDMKQRLNQGRLYALLHSVRPVEGGSDIYFYVKKENSGFRSPYTMRKINIDNKSFELLQQMIDKLASKHPVMQQNDYYLHVHAARLFDDIENNKIMLNSIKHDLVQYFCNKERAMPKEQKNLIIYSDSHGVTEKDPFRPMEMPARRISDVGTSKMHGAKLRKSNGFISDKE</sequence>
<gene>
    <name evidence="1" type="ORF">GMARGA_LOCUS26078</name>
</gene>
<evidence type="ECO:0000313" key="1">
    <source>
        <dbReference type="EMBL" id="CAG8814545.1"/>
    </source>
</evidence>
<feature type="non-terminal residue" evidence="1">
    <location>
        <position position="405"/>
    </location>
</feature>
<keyword evidence="2" id="KW-1185">Reference proteome</keyword>
<proteinExistence type="predicted"/>
<dbReference type="Proteomes" id="UP000789901">
    <property type="component" value="Unassembled WGS sequence"/>
</dbReference>
<protein>
    <submittedName>
        <fullName evidence="1">16398_t:CDS:1</fullName>
    </submittedName>
</protein>
<comment type="caution">
    <text evidence="1">The sequence shown here is derived from an EMBL/GenBank/DDBJ whole genome shotgun (WGS) entry which is preliminary data.</text>
</comment>
<reference evidence="1 2" key="1">
    <citation type="submission" date="2021-06" db="EMBL/GenBank/DDBJ databases">
        <authorList>
            <person name="Kallberg Y."/>
            <person name="Tangrot J."/>
            <person name="Rosling A."/>
        </authorList>
    </citation>
    <scope>NUCLEOTIDE SEQUENCE [LARGE SCALE GENOMIC DNA]</scope>
    <source>
        <strain evidence="1 2">120-4 pot B 10/14</strain>
    </source>
</reference>